<dbReference type="PANTHER" id="PTHR31321:SF57">
    <property type="entry name" value="PECTINESTERASE 53-RELATED"/>
    <property type="match status" value="1"/>
</dbReference>
<feature type="domain" description="Pectinesterase catalytic" evidence="9">
    <location>
        <begin position="178"/>
        <end position="347"/>
    </location>
</feature>
<evidence type="ECO:0000256" key="5">
    <source>
        <dbReference type="ARBA" id="ARBA00023085"/>
    </source>
</evidence>
<keyword evidence="8" id="KW-0732">Signal</keyword>
<dbReference type="OrthoDB" id="2019149at2759"/>
<sequence length="493" mass="53177">MRSTVFSVLLAAASCLAEPTIFPANKATNVNPDTHLILTFPSPPKIGTSGLIRIYDAADKKLVDTLDMSISPSPNPSGRAPNANGQTKQPGPADPNDNSKYQVTMIAGVDFHFFPIIVRNNTATVYPHHGALKYGHSYTVKMDPTVLTPAAGAFSGFTTDTAWTFTTKAASPTNSSRIVVAADGSGDFNTVQGAIDFVPSSSSKRITIFIKNGFYEELVYMKGKNNIIIRGESRDKVIVGYPNNSAFNPPKSGPSRRPAFTITQCKSVQLSSFTINNYFVGQAEALLVRGEKVVLDHMTLSGSGDAFTTYGSIYFADSKLTGHGDTVLGYGAVFYLRSEIHSIGPFTWTRTPAGQHGNVFVNSSLISINEPLPWTVTEARPTGQDSKSTFARLPRNGGPTGVSNFPNAEMVLINVKTSGVPPEGWGPIQSAPFDTSNVHFWEYNTMDLDGKPVDMSKRHPVSKQLKLPTDGKTIADYSNPKFVLGWEPVIVGP</sequence>
<dbReference type="InterPro" id="IPR012334">
    <property type="entry name" value="Pectin_lyas_fold"/>
</dbReference>
<evidence type="ECO:0000256" key="1">
    <source>
        <dbReference type="ARBA" id="ARBA00005184"/>
    </source>
</evidence>
<dbReference type="GO" id="GO:0030599">
    <property type="term" value="F:pectinesterase activity"/>
    <property type="evidence" value="ECO:0007669"/>
    <property type="project" value="UniProtKB-EC"/>
</dbReference>
<accession>A0A6G1HLU8</accession>
<dbReference type="InterPro" id="IPR011050">
    <property type="entry name" value="Pectin_lyase_fold/virulence"/>
</dbReference>
<dbReference type="GO" id="GO:0016829">
    <property type="term" value="F:lyase activity"/>
    <property type="evidence" value="ECO:0007669"/>
    <property type="project" value="UniProtKB-KW"/>
</dbReference>
<evidence type="ECO:0000256" key="3">
    <source>
        <dbReference type="ARBA" id="ARBA00013229"/>
    </source>
</evidence>
<organism evidence="10 11">
    <name type="scientific">Trichodelitschia bisporula</name>
    <dbReference type="NCBI Taxonomy" id="703511"/>
    <lineage>
        <taxon>Eukaryota</taxon>
        <taxon>Fungi</taxon>
        <taxon>Dikarya</taxon>
        <taxon>Ascomycota</taxon>
        <taxon>Pezizomycotina</taxon>
        <taxon>Dothideomycetes</taxon>
        <taxon>Dothideomycetes incertae sedis</taxon>
        <taxon>Phaeotrichales</taxon>
        <taxon>Phaeotrichaceae</taxon>
        <taxon>Trichodelitschia</taxon>
    </lineage>
</organism>
<evidence type="ECO:0000256" key="2">
    <source>
        <dbReference type="ARBA" id="ARBA00008891"/>
    </source>
</evidence>
<evidence type="ECO:0000259" key="9">
    <source>
        <dbReference type="Pfam" id="PF01095"/>
    </source>
</evidence>
<feature type="signal peptide" evidence="8">
    <location>
        <begin position="1"/>
        <end position="17"/>
    </location>
</feature>
<gene>
    <name evidence="10" type="ORF">EJ06DRAFT_559585</name>
</gene>
<evidence type="ECO:0000256" key="4">
    <source>
        <dbReference type="ARBA" id="ARBA00022801"/>
    </source>
</evidence>
<name>A0A6G1HLU8_9PEZI</name>
<comment type="similarity">
    <text evidence="2">Belongs to the pectinesterase family.</text>
</comment>
<dbReference type="EC" id="3.1.1.11" evidence="3"/>
<evidence type="ECO:0000313" key="11">
    <source>
        <dbReference type="Proteomes" id="UP000799640"/>
    </source>
</evidence>
<dbReference type="AlphaFoldDB" id="A0A6G1HLU8"/>
<dbReference type="GO" id="GO:0042545">
    <property type="term" value="P:cell wall modification"/>
    <property type="evidence" value="ECO:0007669"/>
    <property type="project" value="InterPro"/>
</dbReference>
<keyword evidence="5" id="KW-0063">Aspartyl esterase</keyword>
<feature type="region of interest" description="Disordered" evidence="7">
    <location>
        <begin position="67"/>
        <end position="99"/>
    </location>
</feature>
<evidence type="ECO:0000313" key="10">
    <source>
        <dbReference type="EMBL" id="KAF2396972.1"/>
    </source>
</evidence>
<proteinExistence type="inferred from homology"/>
<protein>
    <recommendedName>
        <fullName evidence="3">pectinesterase</fullName>
        <ecNumber evidence="3">3.1.1.11</ecNumber>
    </recommendedName>
    <alternativeName>
        <fullName evidence="6">Pectin methylesterase A</fullName>
    </alternativeName>
</protein>
<evidence type="ECO:0000256" key="7">
    <source>
        <dbReference type="SAM" id="MobiDB-lite"/>
    </source>
</evidence>
<comment type="pathway">
    <text evidence="1">Glycan metabolism; pectin degradation; 2-dehydro-3-deoxy-D-gluconate from pectin: step 1/5.</text>
</comment>
<keyword evidence="11" id="KW-1185">Reference proteome</keyword>
<dbReference type="PROSITE" id="PS51257">
    <property type="entry name" value="PROKAR_LIPOPROTEIN"/>
    <property type="match status" value="1"/>
</dbReference>
<dbReference type="Pfam" id="PF01095">
    <property type="entry name" value="Pectinesterase"/>
    <property type="match status" value="1"/>
</dbReference>
<feature type="region of interest" description="Disordered" evidence="7">
    <location>
        <begin position="379"/>
        <end position="399"/>
    </location>
</feature>
<keyword evidence="10" id="KW-0456">Lyase</keyword>
<keyword evidence="4" id="KW-0378">Hydrolase</keyword>
<feature type="chain" id="PRO_5026279565" description="pectinesterase" evidence="8">
    <location>
        <begin position="18"/>
        <end position="493"/>
    </location>
</feature>
<evidence type="ECO:0000256" key="6">
    <source>
        <dbReference type="ARBA" id="ARBA00042203"/>
    </source>
</evidence>
<evidence type="ECO:0000256" key="8">
    <source>
        <dbReference type="SAM" id="SignalP"/>
    </source>
</evidence>
<dbReference type="PANTHER" id="PTHR31321">
    <property type="entry name" value="ACYL-COA THIOESTER HYDROLASE YBHC-RELATED"/>
    <property type="match status" value="1"/>
</dbReference>
<dbReference type="EMBL" id="ML996705">
    <property type="protein sequence ID" value="KAF2396972.1"/>
    <property type="molecule type" value="Genomic_DNA"/>
</dbReference>
<dbReference type="UniPathway" id="UPA00545">
    <property type="reaction ID" value="UER00823"/>
</dbReference>
<dbReference type="InterPro" id="IPR000070">
    <property type="entry name" value="Pectinesterase_cat"/>
</dbReference>
<reference evidence="10" key="1">
    <citation type="journal article" date="2020" name="Stud. Mycol.">
        <title>101 Dothideomycetes genomes: a test case for predicting lifestyles and emergence of pathogens.</title>
        <authorList>
            <person name="Haridas S."/>
            <person name="Albert R."/>
            <person name="Binder M."/>
            <person name="Bloem J."/>
            <person name="Labutti K."/>
            <person name="Salamov A."/>
            <person name="Andreopoulos B."/>
            <person name="Baker S."/>
            <person name="Barry K."/>
            <person name="Bills G."/>
            <person name="Bluhm B."/>
            <person name="Cannon C."/>
            <person name="Castanera R."/>
            <person name="Culley D."/>
            <person name="Daum C."/>
            <person name="Ezra D."/>
            <person name="Gonzalez J."/>
            <person name="Henrissat B."/>
            <person name="Kuo A."/>
            <person name="Liang C."/>
            <person name="Lipzen A."/>
            <person name="Lutzoni F."/>
            <person name="Magnuson J."/>
            <person name="Mondo S."/>
            <person name="Nolan M."/>
            <person name="Ohm R."/>
            <person name="Pangilinan J."/>
            <person name="Park H.-J."/>
            <person name="Ramirez L."/>
            <person name="Alfaro M."/>
            <person name="Sun H."/>
            <person name="Tritt A."/>
            <person name="Yoshinaga Y."/>
            <person name="Zwiers L.-H."/>
            <person name="Turgeon B."/>
            <person name="Goodwin S."/>
            <person name="Spatafora J."/>
            <person name="Crous P."/>
            <person name="Grigoriev I."/>
        </authorList>
    </citation>
    <scope>NUCLEOTIDE SEQUENCE</scope>
    <source>
        <strain evidence="10">CBS 262.69</strain>
    </source>
</reference>
<dbReference type="GO" id="GO:0045490">
    <property type="term" value="P:pectin catabolic process"/>
    <property type="evidence" value="ECO:0007669"/>
    <property type="project" value="UniProtKB-UniPathway"/>
</dbReference>
<dbReference type="Gene3D" id="2.160.20.10">
    <property type="entry name" value="Single-stranded right-handed beta-helix, Pectin lyase-like"/>
    <property type="match status" value="1"/>
</dbReference>
<dbReference type="Proteomes" id="UP000799640">
    <property type="component" value="Unassembled WGS sequence"/>
</dbReference>
<dbReference type="SUPFAM" id="SSF51126">
    <property type="entry name" value="Pectin lyase-like"/>
    <property type="match status" value="1"/>
</dbReference>